<evidence type="ECO:0000313" key="2">
    <source>
        <dbReference type="Proteomes" id="UP000569914"/>
    </source>
</evidence>
<dbReference type="RefSeq" id="WP_179751611.1">
    <property type="nucleotide sequence ID" value="NZ_JACCBU010000001.1"/>
</dbReference>
<dbReference type="SUPFAM" id="SSF51735">
    <property type="entry name" value="NAD(P)-binding Rossmann-fold domains"/>
    <property type="match status" value="1"/>
</dbReference>
<evidence type="ECO:0000313" key="1">
    <source>
        <dbReference type="EMBL" id="NYE71458.1"/>
    </source>
</evidence>
<dbReference type="PRINTS" id="PR00081">
    <property type="entry name" value="GDHRDH"/>
</dbReference>
<comment type="caution">
    <text evidence="1">The sequence shown here is derived from an EMBL/GenBank/DDBJ whole genome shotgun (WGS) entry which is preliminary data.</text>
</comment>
<dbReference type="Proteomes" id="UP000569914">
    <property type="component" value="Unassembled WGS sequence"/>
</dbReference>
<dbReference type="InterPro" id="IPR002347">
    <property type="entry name" value="SDR_fam"/>
</dbReference>
<dbReference type="Pfam" id="PF00106">
    <property type="entry name" value="adh_short"/>
    <property type="match status" value="1"/>
</dbReference>
<dbReference type="PANTHER" id="PTHR43431:SF7">
    <property type="entry name" value="OXIDOREDUCTASE, SHORT CHAIN DEHYDROGENASE_REDUCTASE FAMILY (AFU_ORTHOLOGUE AFUA_5G14000)"/>
    <property type="match status" value="1"/>
</dbReference>
<dbReference type="Gene3D" id="3.40.50.720">
    <property type="entry name" value="NAD(P)-binding Rossmann-like Domain"/>
    <property type="match status" value="1"/>
</dbReference>
<gene>
    <name evidence="1" type="ORF">BKA15_002787</name>
</gene>
<keyword evidence="2" id="KW-1185">Reference proteome</keyword>
<dbReference type="InterPro" id="IPR036291">
    <property type="entry name" value="NAD(P)-bd_dom_sf"/>
</dbReference>
<reference evidence="1 2" key="1">
    <citation type="submission" date="2020-07" db="EMBL/GenBank/DDBJ databases">
        <title>Sequencing the genomes of 1000 actinobacteria strains.</title>
        <authorList>
            <person name="Klenk H.-P."/>
        </authorList>
    </citation>
    <scope>NUCLEOTIDE SEQUENCE [LARGE SCALE GENOMIC DNA]</scope>
    <source>
        <strain evidence="1 2">DSM 22083</strain>
    </source>
</reference>
<proteinExistence type="predicted"/>
<dbReference type="PANTHER" id="PTHR43431">
    <property type="entry name" value="OXIDOREDUCTASE, SHORT CHAIN DEHYDROGENASE/REDUCTASE FAMILY (AFU_ORTHOLOGUE AFUA_5G14000)"/>
    <property type="match status" value="1"/>
</dbReference>
<sequence>MNDSSITEPGAAVVLGVGPGLGLAMARRFARAGHPVAVVSRTDARHGTYLAQLSDGPAAAIAEVADVNDHDQLLAVLDRIERRLGPIEVLYHGPAAMDPGSFPVPIVATTVDSVRDAFTLVYSAVDAVSAVLPGMIERGRGTILLPTGLSAVRPMPELGNVALAAAALRNYAATLHAALADRGVYAGSIVIGGGVRGGDIYNAMVTDRKEELAAAGLDAERLAAMSLDPDEIAEQAWQLATDRNRAEVIFSVLD</sequence>
<accession>A0A7Y9LC34</accession>
<name>A0A7Y9LC34_9ACTN</name>
<dbReference type="AlphaFoldDB" id="A0A7Y9LC34"/>
<protein>
    <submittedName>
        <fullName evidence="1">NAD(P)-dependent dehydrogenase (Short-subunit alcohol dehydrogenase family)</fullName>
    </submittedName>
</protein>
<dbReference type="EMBL" id="JACCBU010000001">
    <property type="protein sequence ID" value="NYE71458.1"/>
    <property type="molecule type" value="Genomic_DNA"/>
</dbReference>
<organism evidence="1 2">
    <name type="scientific">Microlunatus parietis</name>
    <dbReference type="NCBI Taxonomy" id="682979"/>
    <lineage>
        <taxon>Bacteria</taxon>
        <taxon>Bacillati</taxon>
        <taxon>Actinomycetota</taxon>
        <taxon>Actinomycetes</taxon>
        <taxon>Propionibacteriales</taxon>
        <taxon>Propionibacteriaceae</taxon>
        <taxon>Microlunatus</taxon>
    </lineage>
</organism>